<dbReference type="GO" id="GO:0016020">
    <property type="term" value="C:membrane"/>
    <property type="evidence" value="ECO:0007669"/>
    <property type="project" value="UniProtKB-SubCell"/>
</dbReference>
<evidence type="ECO:0000256" key="6">
    <source>
        <dbReference type="SAM" id="MobiDB-lite"/>
    </source>
</evidence>
<dbReference type="EMBL" id="KB445551">
    <property type="protein sequence ID" value="EMC99726.1"/>
    <property type="molecule type" value="Genomic_DNA"/>
</dbReference>
<feature type="transmembrane region" description="Helical" evidence="7">
    <location>
        <begin position="169"/>
        <end position="190"/>
    </location>
</feature>
<dbReference type="RefSeq" id="XP_007673124.1">
    <property type="nucleotide sequence ID" value="XM_007674934.1"/>
</dbReference>
<accession>M2MS91</accession>
<dbReference type="OMA" id="WYFSSAM"/>
<evidence type="ECO:0000259" key="8">
    <source>
        <dbReference type="Pfam" id="PF20684"/>
    </source>
</evidence>
<feature type="transmembrane region" description="Helical" evidence="7">
    <location>
        <begin position="202"/>
        <end position="222"/>
    </location>
</feature>
<dbReference type="GeneID" id="19116113"/>
<feature type="transmembrane region" description="Helical" evidence="7">
    <location>
        <begin position="46"/>
        <end position="69"/>
    </location>
</feature>
<evidence type="ECO:0000256" key="3">
    <source>
        <dbReference type="ARBA" id="ARBA00022989"/>
    </source>
</evidence>
<evidence type="ECO:0000313" key="9">
    <source>
        <dbReference type="EMBL" id="EMC99726.1"/>
    </source>
</evidence>
<dbReference type="InterPro" id="IPR049326">
    <property type="entry name" value="Rhodopsin_dom_fungi"/>
</dbReference>
<dbReference type="KEGG" id="bcom:BAUCODRAFT_63880"/>
<evidence type="ECO:0000256" key="1">
    <source>
        <dbReference type="ARBA" id="ARBA00004141"/>
    </source>
</evidence>
<evidence type="ECO:0000256" key="5">
    <source>
        <dbReference type="ARBA" id="ARBA00038359"/>
    </source>
</evidence>
<feature type="transmembrane region" description="Helical" evidence="7">
    <location>
        <begin position="6"/>
        <end position="25"/>
    </location>
</feature>
<evidence type="ECO:0000313" key="10">
    <source>
        <dbReference type="Proteomes" id="UP000011761"/>
    </source>
</evidence>
<dbReference type="HOGENOM" id="CLU_028200_0_4_1"/>
<organism evidence="9 10">
    <name type="scientific">Baudoinia panamericana (strain UAMH 10762)</name>
    <name type="common">Angels' share fungus</name>
    <name type="synonym">Baudoinia compniacensis (strain UAMH 10762)</name>
    <dbReference type="NCBI Taxonomy" id="717646"/>
    <lineage>
        <taxon>Eukaryota</taxon>
        <taxon>Fungi</taxon>
        <taxon>Dikarya</taxon>
        <taxon>Ascomycota</taxon>
        <taxon>Pezizomycotina</taxon>
        <taxon>Dothideomycetes</taxon>
        <taxon>Dothideomycetidae</taxon>
        <taxon>Mycosphaerellales</taxon>
        <taxon>Teratosphaeriaceae</taxon>
        <taxon>Baudoinia</taxon>
    </lineage>
</organism>
<name>M2MS91_BAUPA</name>
<dbReference type="OrthoDB" id="444631at2759"/>
<dbReference type="Proteomes" id="UP000011761">
    <property type="component" value="Unassembled WGS sequence"/>
</dbReference>
<dbReference type="AlphaFoldDB" id="M2MS91"/>
<keyword evidence="10" id="KW-1185">Reference proteome</keyword>
<feature type="transmembrane region" description="Helical" evidence="7">
    <location>
        <begin position="124"/>
        <end position="145"/>
    </location>
</feature>
<keyword evidence="4 7" id="KW-0472">Membrane</keyword>
<comment type="subcellular location">
    <subcellularLocation>
        <location evidence="1">Membrane</location>
        <topology evidence="1">Multi-pass membrane protein</topology>
    </subcellularLocation>
</comment>
<feature type="transmembrane region" description="Helical" evidence="7">
    <location>
        <begin position="89"/>
        <end position="112"/>
    </location>
</feature>
<evidence type="ECO:0000256" key="7">
    <source>
        <dbReference type="SAM" id="Phobius"/>
    </source>
</evidence>
<dbReference type="Pfam" id="PF20684">
    <property type="entry name" value="Fung_rhodopsin"/>
    <property type="match status" value="1"/>
</dbReference>
<proteinExistence type="inferred from homology"/>
<protein>
    <recommendedName>
        <fullName evidence="8">Rhodopsin domain-containing protein</fullName>
    </recommendedName>
</protein>
<keyword evidence="2 7" id="KW-0812">Transmembrane</keyword>
<feature type="domain" description="Rhodopsin" evidence="8">
    <location>
        <begin position="29"/>
        <end position="267"/>
    </location>
</feature>
<keyword evidence="3 7" id="KW-1133">Transmembrane helix</keyword>
<feature type="region of interest" description="Disordered" evidence="6">
    <location>
        <begin position="342"/>
        <end position="369"/>
    </location>
</feature>
<feature type="compositionally biased region" description="Basic and acidic residues" evidence="6">
    <location>
        <begin position="360"/>
        <end position="369"/>
    </location>
</feature>
<comment type="similarity">
    <text evidence="5">Belongs to the SAT4 family.</text>
</comment>
<gene>
    <name evidence="9" type="ORF">BAUCODRAFT_63880</name>
</gene>
<evidence type="ECO:0000256" key="4">
    <source>
        <dbReference type="ARBA" id="ARBA00023136"/>
    </source>
</evidence>
<sequence>MAPSGHASGAAVIVVSVLFTSLAVISTALRLFTRLSLARNAGFDDAIIAVAAVLAVGLAACTCLEIRYGVGRHQWTISFQEELAFLKTLYASIAIYNLGLYVTKLAILFQYLRIFPQRGFRMACYGVIAATTIHANWAFWSSIFFCRPVSAYWDITITNAKCLDRESVWFANAAVNIVTDIAIAILPLPLINQLNIAKRPKIALMCVFALGGFTCIVSILRLEAIYAVSKNFNDQSYNNSLPAVWSLLELDTGILCSCLPTLKALVAKALPKTFGNRSYPVGSQNKHHTGVSHVERSLALDALGAPVHGMCVSRGSRNSIALDELGGSPKDIKVVTVVKQQVEPARDDSGRSENGSTRDLINKHSFSDL</sequence>
<reference evidence="9 10" key="1">
    <citation type="journal article" date="2012" name="PLoS Pathog.">
        <title>Diverse lifestyles and strategies of plant pathogenesis encoded in the genomes of eighteen Dothideomycetes fungi.</title>
        <authorList>
            <person name="Ohm R.A."/>
            <person name="Feau N."/>
            <person name="Henrissat B."/>
            <person name="Schoch C.L."/>
            <person name="Horwitz B.A."/>
            <person name="Barry K.W."/>
            <person name="Condon B.J."/>
            <person name="Copeland A.C."/>
            <person name="Dhillon B."/>
            <person name="Glaser F."/>
            <person name="Hesse C.N."/>
            <person name="Kosti I."/>
            <person name="LaButti K."/>
            <person name="Lindquist E.A."/>
            <person name="Lucas S."/>
            <person name="Salamov A.A."/>
            <person name="Bradshaw R.E."/>
            <person name="Ciuffetti L."/>
            <person name="Hamelin R.C."/>
            <person name="Kema G.H.J."/>
            <person name="Lawrence C."/>
            <person name="Scott J.A."/>
            <person name="Spatafora J.W."/>
            <person name="Turgeon B.G."/>
            <person name="de Wit P.J.G.M."/>
            <person name="Zhong S."/>
            <person name="Goodwin S.B."/>
            <person name="Grigoriev I.V."/>
        </authorList>
    </citation>
    <scope>NUCLEOTIDE SEQUENCE [LARGE SCALE GENOMIC DNA]</scope>
    <source>
        <strain evidence="9 10">UAMH 10762</strain>
    </source>
</reference>
<dbReference type="InterPro" id="IPR052337">
    <property type="entry name" value="SAT4-like"/>
</dbReference>
<dbReference type="PANTHER" id="PTHR33048:SF47">
    <property type="entry name" value="INTEGRAL MEMBRANE PROTEIN-RELATED"/>
    <property type="match status" value="1"/>
</dbReference>
<dbReference type="eggNOG" id="ENOG502S025">
    <property type="taxonomic scope" value="Eukaryota"/>
</dbReference>
<dbReference type="PANTHER" id="PTHR33048">
    <property type="entry name" value="PTH11-LIKE INTEGRAL MEMBRANE PROTEIN (AFU_ORTHOLOGUE AFUA_5G11245)"/>
    <property type="match status" value="1"/>
</dbReference>
<evidence type="ECO:0000256" key="2">
    <source>
        <dbReference type="ARBA" id="ARBA00022692"/>
    </source>
</evidence>